<protein>
    <recommendedName>
        <fullName evidence="8">Immunoglobulin domain-containing protein</fullName>
    </recommendedName>
</protein>
<evidence type="ECO:0000259" key="8">
    <source>
        <dbReference type="SMART" id="SM00409"/>
    </source>
</evidence>
<evidence type="ECO:0000256" key="1">
    <source>
        <dbReference type="ARBA" id="ARBA00004479"/>
    </source>
</evidence>
<dbReference type="GO" id="GO:0005886">
    <property type="term" value="C:plasma membrane"/>
    <property type="evidence" value="ECO:0007669"/>
    <property type="project" value="TreeGrafter"/>
</dbReference>
<evidence type="ECO:0000256" key="3">
    <source>
        <dbReference type="ARBA" id="ARBA00023157"/>
    </source>
</evidence>
<feature type="region of interest" description="Disordered" evidence="6">
    <location>
        <begin position="882"/>
        <end position="913"/>
    </location>
</feature>
<dbReference type="EMBL" id="UYJE01008479">
    <property type="protein sequence ID" value="VDI64203.1"/>
    <property type="molecule type" value="Genomic_DNA"/>
</dbReference>
<dbReference type="GO" id="GO:0005911">
    <property type="term" value="C:cell-cell junction"/>
    <property type="evidence" value="ECO:0007669"/>
    <property type="project" value="TreeGrafter"/>
</dbReference>
<evidence type="ECO:0000256" key="4">
    <source>
        <dbReference type="ARBA" id="ARBA00023180"/>
    </source>
</evidence>
<feature type="domain" description="Immunoglobulin" evidence="8">
    <location>
        <begin position="118"/>
        <end position="188"/>
    </location>
</feature>
<dbReference type="InterPro" id="IPR036179">
    <property type="entry name" value="Ig-like_dom_sf"/>
</dbReference>
<evidence type="ECO:0000313" key="9">
    <source>
        <dbReference type="EMBL" id="VDI64203.1"/>
    </source>
</evidence>
<dbReference type="SMART" id="SM00409">
    <property type="entry name" value="IG"/>
    <property type="match status" value="2"/>
</dbReference>
<sequence length="957" mass="109170">MYYYNFDRAALRELYIATSDSLANATTTLYTTPGTYLLLNISDLKDSISCEFYSDRTKSRKKIVKAYREYDTNKYEMVTSDKASLAIQAPKKQGHFSKTVQVFELGNAKLNVTERKQLLDAFKMEGSTIDITFTLNVSRPLSDYSDHVDDGFVHYFYEFYLKIKNASIEDDGVYTCTAITPWMDIVVSSIKFLNQTDDNIMYGQEGKNISIVCAALQGHHEDGLSIKQNMITLAESDSNMVTYSFKPTRQNHSKEYECVGKKELEKVRVMLMVYYAPDVQVFATKKNGFNCLANGFPDTYTFNKWEHLSEKGEHVRYLVGSKNGTLHLNNVPHQYQISGRYICSVSNGIPDANGNLLQNDSESLRFIGHPIFASENRNVKVVQLYKPITLSFLLYSEPIVDKLVIVCVAGNYTKNETTQDFRIYETDLIYTHFGQTGTIRGFEITLDFKMISNEYNAYKIWAINVRGGGSFSFKVRAVDLIYTDFGQKGTIRGFEITLDFKMISNEYNAYKIWAINERGGGSFSIKVRAVGTPIFAPEKSHNFEQVGHGQPVVMRFVLYSNLVIEDIWIEVDGTGHIQTKTKDDLNISKKMLRYTAFENRGGNIIRYQIIFETRILRGMEVLKHIVWIKHELGVDFYRFEIKELDYLKTNRNVKMEFIISSSLAASLLIYISVIHICFSVKCRTLRNNKRNLPEDLQYHMYDDIDSVAYQAVNVSRFAIGQQVSSAQIRNAHSSQTSTDNQQTVPVTSELCLTVFEKEIPVNDEHHNGIAVATLDISFSSPEDIRHSGMNHGEEFDTSGDPSQLYPSRRHQDEQSFTNFGKSIDSASSDDSKIKLFDPASDDVFGNDGYENPYQIVTREGQPIHQYMSILNQSEHNDQQISTNFGRSIDSSSSEDTKNKLFDPGSGDFNDNGGYEKTRQVVIQENKPIDQYRSIINQSEHLNSVTQTDVRDYVNLQF</sequence>
<proteinExistence type="predicted"/>
<keyword evidence="7" id="KW-1133">Transmembrane helix</keyword>
<accession>A0A8B6GI95</accession>
<dbReference type="PANTHER" id="PTHR11640">
    <property type="entry name" value="NEPHRIN"/>
    <property type="match status" value="1"/>
</dbReference>
<evidence type="ECO:0000256" key="5">
    <source>
        <dbReference type="ARBA" id="ARBA00023319"/>
    </source>
</evidence>
<dbReference type="SUPFAM" id="SSF48726">
    <property type="entry name" value="Immunoglobulin"/>
    <property type="match status" value="2"/>
</dbReference>
<evidence type="ECO:0000256" key="6">
    <source>
        <dbReference type="SAM" id="MobiDB-lite"/>
    </source>
</evidence>
<dbReference type="Proteomes" id="UP000596742">
    <property type="component" value="Unassembled WGS sequence"/>
</dbReference>
<keyword evidence="10" id="KW-1185">Reference proteome</keyword>
<evidence type="ECO:0000256" key="7">
    <source>
        <dbReference type="SAM" id="Phobius"/>
    </source>
</evidence>
<feature type="compositionally biased region" description="Polar residues" evidence="6">
    <location>
        <begin position="882"/>
        <end position="893"/>
    </location>
</feature>
<dbReference type="InterPro" id="IPR051275">
    <property type="entry name" value="Cell_adhesion_signaling"/>
</dbReference>
<comment type="subcellular location">
    <subcellularLocation>
        <location evidence="1">Membrane</location>
        <topology evidence="1">Single-pass type I membrane protein</topology>
    </subcellularLocation>
</comment>
<keyword evidence="2 7" id="KW-0472">Membrane</keyword>
<evidence type="ECO:0000256" key="2">
    <source>
        <dbReference type="ARBA" id="ARBA00023136"/>
    </source>
</evidence>
<feature type="domain" description="Immunoglobulin" evidence="8">
    <location>
        <begin position="198"/>
        <end position="274"/>
    </location>
</feature>
<evidence type="ECO:0000313" key="10">
    <source>
        <dbReference type="Proteomes" id="UP000596742"/>
    </source>
</evidence>
<dbReference type="InterPro" id="IPR003599">
    <property type="entry name" value="Ig_sub"/>
</dbReference>
<dbReference type="GO" id="GO:0098609">
    <property type="term" value="P:cell-cell adhesion"/>
    <property type="evidence" value="ECO:0007669"/>
    <property type="project" value="TreeGrafter"/>
</dbReference>
<feature type="transmembrane region" description="Helical" evidence="7">
    <location>
        <begin position="657"/>
        <end position="680"/>
    </location>
</feature>
<name>A0A8B6GI95_MYTGA</name>
<feature type="region of interest" description="Disordered" evidence="6">
    <location>
        <begin position="789"/>
        <end position="809"/>
    </location>
</feature>
<keyword evidence="3" id="KW-1015">Disulfide bond</keyword>
<gene>
    <name evidence="9" type="ORF">MGAL_10B003635</name>
</gene>
<keyword evidence="7" id="KW-0812">Transmembrane</keyword>
<organism evidence="9 10">
    <name type="scientific">Mytilus galloprovincialis</name>
    <name type="common">Mediterranean mussel</name>
    <dbReference type="NCBI Taxonomy" id="29158"/>
    <lineage>
        <taxon>Eukaryota</taxon>
        <taxon>Metazoa</taxon>
        <taxon>Spiralia</taxon>
        <taxon>Lophotrochozoa</taxon>
        <taxon>Mollusca</taxon>
        <taxon>Bivalvia</taxon>
        <taxon>Autobranchia</taxon>
        <taxon>Pteriomorphia</taxon>
        <taxon>Mytilida</taxon>
        <taxon>Mytiloidea</taxon>
        <taxon>Mytilidae</taxon>
        <taxon>Mytilinae</taxon>
        <taxon>Mytilus</taxon>
    </lineage>
</organism>
<keyword evidence="5" id="KW-0393">Immunoglobulin domain</keyword>
<dbReference type="PANTHER" id="PTHR11640:SF164">
    <property type="entry name" value="MAM DOMAIN-CONTAINING GLYCOSYLPHOSPHATIDYLINOSITOL ANCHOR PROTEIN 1"/>
    <property type="match status" value="1"/>
</dbReference>
<comment type="caution">
    <text evidence="9">The sequence shown here is derived from an EMBL/GenBank/DDBJ whole genome shotgun (WGS) entry which is preliminary data.</text>
</comment>
<dbReference type="GO" id="GO:0050839">
    <property type="term" value="F:cell adhesion molecule binding"/>
    <property type="evidence" value="ECO:0007669"/>
    <property type="project" value="TreeGrafter"/>
</dbReference>
<reference evidence="9" key="1">
    <citation type="submission" date="2018-11" db="EMBL/GenBank/DDBJ databases">
        <authorList>
            <person name="Alioto T."/>
            <person name="Alioto T."/>
        </authorList>
    </citation>
    <scope>NUCLEOTIDE SEQUENCE</scope>
</reference>
<keyword evidence="4" id="KW-0325">Glycoprotein</keyword>
<dbReference type="AlphaFoldDB" id="A0A8B6GI95"/>
<dbReference type="CDD" id="cd00096">
    <property type="entry name" value="Ig"/>
    <property type="match status" value="2"/>
</dbReference>
<dbReference type="OrthoDB" id="10353945at2759"/>